<keyword evidence="3" id="KW-1185">Reference proteome</keyword>
<dbReference type="EMBL" id="SJPK01000016">
    <property type="protein sequence ID" value="TWT56139.1"/>
    <property type="molecule type" value="Genomic_DNA"/>
</dbReference>
<dbReference type="OrthoDB" id="272511at2"/>
<evidence type="ECO:0000313" key="2">
    <source>
        <dbReference type="EMBL" id="TWT56139.1"/>
    </source>
</evidence>
<protein>
    <recommendedName>
        <fullName evidence="4">Biopolymer transport protein ExbD/TolR</fullName>
    </recommendedName>
</protein>
<proteinExistence type="predicted"/>
<feature type="region of interest" description="Disordered" evidence="1">
    <location>
        <begin position="27"/>
        <end position="83"/>
    </location>
</feature>
<evidence type="ECO:0000313" key="3">
    <source>
        <dbReference type="Proteomes" id="UP000318053"/>
    </source>
</evidence>
<evidence type="ECO:0008006" key="4">
    <source>
        <dbReference type="Google" id="ProtNLM"/>
    </source>
</evidence>
<dbReference type="AlphaFoldDB" id="A0A5C5X0L2"/>
<gene>
    <name evidence="2" type="ORF">CA85_44810</name>
</gene>
<organism evidence="2 3">
    <name type="scientific">Allorhodopirellula solitaria</name>
    <dbReference type="NCBI Taxonomy" id="2527987"/>
    <lineage>
        <taxon>Bacteria</taxon>
        <taxon>Pseudomonadati</taxon>
        <taxon>Planctomycetota</taxon>
        <taxon>Planctomycetia</taxon>
        <taxon>Pirellulales</taxon>
        <taxon>Pirellulaceae</taxon>
        <taxon>Allorhodopirellula</taxon>
    </lineage>
</organism>
<reference evidence="2 3" key="1">
    <citation type="submission" date="2019-02" db="EMBL/GenBank/DDBJ databases">
        <title>Deep-cultivation of Planctomycetes and their phenomic and genomic characterization uncovers novel biology.</title>
        <authorList>
            <person name="Wiegand S."/>
            <person name="Jogler M."/>
            <person name="Boedeker C."/>
            <person name="Pinto D."/>
            <person name="Vollmers J."/>
            <person name="Rivas-Marin E."/>
            <person name="Kohn T."/>
            <person name="Peeters S.H."/>
            <person name="Heuer A."/>
            <person name="Rast P."/>
            <person name="Oberbeckmann S."/>
            <person name="Bunk B."/>
            <person name="Jeske O."/>
            <person name="Meyerdierks A."/>
            <person name="Storesund J.E."/>
            <person name="Kallscheuer N."/>
            <person name="Luecker S."/>
            <person name="Lage O.M."/>
            <person name="Pohl T."/>
            <person name="Merkel B.J."/>
            <person name="Hornburger P."/>
            <person name="Mueller R.-W."/>
            <person name="Bruemmer F."/>
            <person name="Labrenz M."/>
            <person name="Spormann A.M."/>
            <person name="Op Den Camp H."/>
            <person name="Overmann J."/>
            <person name="Amann R."/>
            <person name="Jetten M.S.M."/>
            <person name="Mascher T."/>
            <person name="Medema M.H."/>
            <person name="Devos D.P."/>
            <person name="Kaster A.-K."/>
            <person name="Ovreas L."/>
            <person name="Rohde M."/>
            <person name="Galperin M.Y."/>
            <person name="Jogler C."/>
        </authorList>
    </citation>
    <scope>NUCLEOTIDE SEQUENCE [LARGE SCALE GENOMIC DNA]</scope>
    <source>
        <strain evidence="2 3">CA85</strain>
    </source>
</reference>
<dbReference type="Proteomes" id="UP000318053">
    <property type="component" value="Unassembled WGS sequence"/>
</dbReference>
<accession>A0A5C5X0L2</accession>
<evidence type="ECO:0000256" key="1">
    <source>
        <dbReference type="SAM" id="MobiDB-lite"/>
    </source>
</evidence>
<comment type="caution">
    <text evidence="2">The sequence shown here is derived from an EMBL/GenBank/DDBJ whole genome shotgun (WGS) entry which is preliminary data.</text>
</comment>
<name>A0A5C5X0L2_9BACT</name>
<feature type="compositionally biased region" description="Polar residues" evidence="1">
    <location>
        <begin position="38"/>
        <end position="56"/>
    </location>
</feature>
<dbReference type="RefSeq" id="WP_146393320.1">
    <property type="nucleotide sequence ID" value="NZ_SJPK01000016.1"/>
</dbReference>
<sequence length="170" mass="17707">MKKRGPIIVGAGIALLAASQFLDFGLGFQEGDGPGATSDPNAQVSMDPTITPSPSQSERESTRDEAAEDSIPSFAETPEPSPPDVVDILIDGSLYLVIVQAGEATREPMTLDQIVAMASTVDGEESGIRVRVARTPNAVASAEAAVMQQLSDAGLAADEIDARRQLVEAN</sequence>